<evidence type="ECO:0000259" key="1">
    <source>
        <dbReference type="PROSITE" id="PS50006"/>
    </source>
</evidence>
<reference evidence="2 3" key="1">
    <citation type="submission" date="2018-05" db="EMBL/GenBank/DDBJ databases">
        <title>Draft genome of Methanospirillum lacunae Ki8-1.</title>
        <authorList>
            <person name="Dueholm M.S."/>
            <person name="Nielsen P.H."/>
            <person name="Bakmann L.F."/>
            <person name="Otzen D.E."/>
        </authorList>
    </citation>
    <scope>NUCLEOTIDE SEQUENCE [LARGE SCALE GENOMIC DNA]</scope>
    <source>
        <strain evidence="2 3">Ki8-1</strain>
    </source>
</reference>
<proteinExistence type="predicted"/>
<dbReference type="SMART" id="SM00418">
    <property type="entry name" value="HTH_ARSR"/>
    <property type="match status" value="1"/>
</dbReference>
<dbReference type="InterPro" id="IPR036390">
    <property type="entry name" value="WH_DNA-bd_sf"/>
</dbReference>
<dbReference type="AlphaFoldDB" id="A0A2V2NBC6"/>
<dbReference type="CDD" id="cd00090">
    <property type="entry name" value="HTH_ARSR"/>
    <property type="match status" value="1"/>
</dbReference>
<dbReference type="Gene3D" id="2.60.200.20">
    <property type="match status" value="1"/>
</dbReference>
<evidence type="ECO:0000313" key="2">
    <source>
        <dbReference type="EMBL" id="PWR73778.1"/>
    </source>
</evidence>
<dbReference type="Gene3D" id="1.10.10.10">
    <property type="entry name" value="Winged helix-like DNA-binding domain superfamily/Winged helix DNA-binding domain"/>
    <property type="match status" value="1"/>
</dbReference>
<name>A0A2V2NBC6_9EURY</name>
<dbReference type="Proteomes" id="UP000245657">
    <property type="component" value="Unassembled WGS sequence"/>
</dbReference>
<sequence length="257" mass="28686">MTNNTIQAKRDPEYLIEMSEYLNALANPTRLQILAALEVKPLELKEITTITKTSYENIRKHLDKLVLAGLVRKDAGMSSETMTGVHPVWKYSLAPGGMEAIITNLSMFSKVPLTITHTELADQLKTVRGELADQFGQKSPGLYLTTGPEEKNIYPLEGEKTAIGRIDPVDPASSQPNSSRIVLSSEYRSVSRVSRPHCIIWHTDKWEIEDYGSTSGTFVNTEPIPPRTRHEIRDGDIIILGTGNFSARFLFLNDTTL</sequence>
<dbReference type="RefSeq" id="WP_109967058.1">
    <property type="nucleotide sequence ID" value="NZ_CP176093.1"/>
</dbReference>
<gene>
    <name evidence="2" type="ORF">DK846_01005</name>
</gene>
<dbReference type="Pfam" id="PF12840">
    <property type="entry name" value="HTH_20"/>
    <property type="match status" value="1"/>
</dbReference>
<dbReference type="PROSITE" id="PS50006">
    <property type="entry name" value="FHA_DOMAIN"/>
    <property type="match status" value="1"/>
</dbReference>
<dbReference type="InterPro" id="IPR036388">
    <property type="entry name" value="WH-like_DNA-bd_sf"/>
</dbReference>
<dbReference type="SUPFAM" id="SSF46785">
    <property type="entry name" value="Winged helix' DNA-binding domain"/>
    <property type="match status" value="1"/>
</dbReference>
<comment type="caution">
    <text evidence="2">The sequence shown here is derived from an EMBL/GenBank/DDBJ whole genome shotgun (WGS) entry which is preliminary data.</text>
</comment>
<protein>
    <recommendedName>
        <fullName evidence="1">FHA domain-containing protein</fullName>
    </recommendedName>
</protein>
<dbReference type="SMART" id="SM00240">
    <property type="entry name" value="FHA"/>
    <property type="match status" value="1"/>
</dbReference>
<dbReference type="InterPro" id="IPR008984">
    <property type="entry name" value="SMAD_FHA_dom_sf"/>
</dbReference>
<dbReference type="CDD" id="cd00060">
    <property type="entry name" value="FHA"/>
    <property type="match status" value="1"/>
</dbReference>
<dbReference type="SUPFAM" id="SSF49879">
    <property type="entry name" value="SMAD/FHA domain"/>
    <property type="match status" value="1"/>
</dbReference>
<keyword evidence="3" id="KW-1185">Reference proteome</keyword>
<dbReference type="OrthoDB" id="9623at2157"/>
<dbReference type="GeneID" id="97549105"/>
<dbReference type="GO" id="GO:0003700">
    <property type="term" value="F:DNA-binding transcription factor activity"/>
    <property type="evidence" value="ECO:0007669"/>
    <property type="project" value="InterPro"/>
</dbReference>
<dbReference type="Pfam" id="PF00498">
    <property type="entry name" value="FHA"/>
    <property type="match status" value="1"/>
</dbReference>
<organism evidence="2 3">
    <name type="scientific">Methanospirillum lacunae</name>
    <dbReference type="NCBI Taxonomy" id="668570"/>
    <lineage>
        <taxon>Archaea</taxon>
        <taxon>Methanobacteriati</taxon>
        <taxon>Methanobacteriota</taxon>
        <taxon>Stenosarchaea group</taxon>
        <taxon>Methanomicrobia</taxon>
        <taxon>Methanomicrobiales</taxon>
        <taxon>Methanospirillaceae</taxon>
        <taxon>Methanospirillum</taxon>
    </lineage>
</organism>
<evidence type="ECO:0000313" key="3">
    <source>
        <dbReference type="Proteomes" id="UP000245657"/>
    </source>
</evidence>
<dbReference type="InterPro" id="IPR001845">
    <property type="entry name" value="HTH_ArsR_DNA-bd_dom"/>
</dbReference>
<dbReference type="InterPro" id="IPR011991">
    <property type="entry name" value="ArsR-like_HTH"/>
</dbReference>
<feature type="domain" description="FHA" evidence="1">
    <location>
        <begin position="161"/>
        <end position="224"/>
    </location>
</feature>
<dbReference type="EMBL" id="QGMY01000002">
    <property type="protein sequence ID" value="PWR73778.1"/>
    <property type="molecule type" value="Genomic_DNA"/>
</dbReference>
<accession>A0A2V2NBC6</accession>
<dbReference type="InterPro" id="IPR000253">
    <property type="entry name" value="FHA_dom"/>
</dbReference>